<evidence type="ECO:0000259" key="7">
    <source>
        <dbReference type="Pfam" id="PF01094"/>
    </source>
</evidence>
<dbReference type="Proteomes" id="UP000694865">
    <property type="component" value="Unplaced"/>
</dbReference>
<sequence>MSRFDLLFLSFFAIASRSAMSDDTYQLGFFVPLDTMCSDSVSLDIAAGGFHLAIDEINNQGLVPGVQLNYTWTNVPNTTFSLTTMADHWDAGFKALIGTGCDCLHVARTATSLYFTIAGYNQNYEAVVYSSTTSKVMGQALIGLEYQGFNFTEGCEDEEPIDRSAFNFGGFFRTNPPMYLVSHAILEVLDTFSWQLVSVVSTSGDSYYDQVTEAILEKLDENGINVQHYKEFNSTYEPYEIEDDQMFPDIIREIRQTTRIYIFIGEPLQLRKFSVEMQNLGVLNGENVIIAPSLDYKIHGTQDYNSVLSTGSDENDLATKAMRSVLILRQKHHCLSDSDFDYFRDEVVERTKQYFYNDMSVNVEYTQRAFFAYDATLLAAKAVRNAWLIDGLNEEWGYYIVNDHAVNQTYTSRSGMNVTIDSNGQALANYDLLSFSLLEDEHIDDVSLSAGEDRGMIPVADLTFTLTDSEYVVTYVSQRSIEWLGGAVPLDRPDCGFYGEKCRRE</sequence>
<keyword evidence="6" id="KW-0732">Signal</keyword>
<organism evidence="8 9">
    <name type="scientific">Saccoglossus kowalevskii</name>
    <name type="common">Acorn worm</name>
    <dbReference type="NCBI Taxonomy" id="10224"/>
    <lineage>
        <taxon>Eukaryota</taxon>
        <taxon>Metazoa</taxon>
        <taxon>Hemichordata</taxon>
        <taxon>Enteropneusta</taxon>
        <taxon>Harrimaniidae</taxon>
        <taxon>Saccoglossus</taxon>
    </lineage>
</organism>
<evidence type="ECO:0000313" key="8">
    <source>
        <dbReference type="Proteomes" id="UP000694865"/>
    </source>
</evidence>
<keyword evidence="8" id="KW-1185">Reference proteome</keyword>
<reference evidence="9" key="1">
    <citation type="submission" date="2025-08" db="UniProtKB">
        <authorList>
            <consortium name="RefSeq"/>
        </authorList>
    </citation>
    <scope>IDENTIFICATION</scope>
    <source>
        <tissue evidence="9">Testes</tissue>
    </source>
</reference>
<dbReference type="InterPro" id="IPR028082">
    <property type="entry name" value="Peripla_BP_I"/>
</dbReference>
<protein>
    <submittedName>
        <fullName evidence="9">Resact receptor-like</fullName>
    </submittedName>
</protein>
<keyword evidence="4" id="KW-0472">Membrane</keyword>
<dbReference type="PANTHER" id="PTHR24060">
    <property type="entry name" value="METABOTROPIC GLUTAMATE RECEPTOR"/>
    <property type="match status" value="1"/>
</dbReference>
<feature type="domain" description="Receptor ligand binding region" evidence="7">
    <location>
        <begin position="49"/>
        <end position="435"/>
    </location>
</feature>
<dbReference type="GeneID" id="102805290"/>
<dbReference type="RefSeq" id="XP_006821921.1">
    <property type="nucleotide sequence ID" value="XM_006821858.1"/>
</dbReference>
<proteinExistence type="predicted"/>
<feature type="chain" id="PRO_5046610112" evidence="6">
    <location>
        <begin position="22"/>
        <end position="505"/>
    </location>
</feature>
<keyword evidence="5" id="KW-0325">Glycoprotein</keyword>
<evidence type="ECO:0000313" key="9">
    <source>
        <dbReference type="RefSeq" id="XP_006821921.1"/>
    </source>
</evidence>
<evidence type="ECO:0000256" key="6">
    <source>
        <dbReference type="SAM" id="SignalP"/>
    </source>
</evidence>
<feature type="signal peptide" evidence="6">
    <location>
        <begin position="1"/>
        <end position="21"/>
    </location>
</feature>
<evidence type="ECO:0000256" key="1">
    <source>
        <dbReference type="ARBA" id="ARBA00004370"/>
    </source>
</evidence>
<keyword evidence="3" id="KW-1133">Transmembrane helix</keyword>
<gene>
    <name evidence="9" type="primary">LOC102805290</name>
</gene>
<evidence type="ECO:0000256" key="4">
    <source>
        <dbReference type="ARBA" id="ARBA00023136"/>
    </source>
</evidence>
<evidence type="ECO:0000256" key="5">
    <source>
        <dbReference type="ARBA" id="ARBA00023180"/>
    </source>
</evidence>
<name>A0ABM0MPI0_SACKO</name>
<dbReference type="Gene3D" id="3.40.50.2300">
    <property type="match status" value="1"/>
</dbReference>
<dbReference type="InterPro" id="IPR050726">
    <property type="entry name" value="mGluR"/>
</dbReference>
<evidence type="ECO:0000256" key="3">
    <source>
        <dbReference type="ARBA" id="ARBA00022989"/>
    </source>
</evidence>
<dbReference type="Pfam" id="PF01094">
    <property type="entry name" value="ANF_receptor"/>
    <property type="match status" value="1"/>
</dbReference>
<dbReference type="InterPro" id="IPR001828">
    <property type="entry name" value="ANF_lig-bd_rcpt"/>
</dbReference>
<comment type="subcellular location">
    <subcellularLocation>
        <location evidence="1">Membrane</location>
    </subcellularLocation>
</comment>
<keyword evidence="2" id="KW-0812">Transmembrane</keyword>
<accession>A0ABM0MPI0</accession>
<dbReference type="SUPFAM" id="SSF53822">
    <property type="entry name" value="Periplasmic binding protein-like I"/>
    <property type="match status" value="1"/>
</dbReference>
<evidence type="ECO:0000256" key="2">
    <source>
        <dbReference type="ARBA" id="ARBA00022692"/>
    </source>
</evidence>